<name>A0A1R4B1C1_9VIBR</name>
<dbReference type="Pfam" id="PF14561">
    <property type="entry name" value="TPR_20"/>
    <property type="match status" value="1"/>
</dbReference>
<dbReference type="Pfam" id="PF14559">
    <property type="entry name" value="TPR_19"/>
    <property type="match status" value="1"/>
</dbReference>
<dbReference type="AlphaFoldDB" id="A0A1R4B1C1"/>
<dbReference type="CDD" id="cd02956">
    <property type="entry name" value="ybbN"/>
    <property type="match status" value="1"/>
</dbReference>
<dbReference type="InterPro" id="IPR036249">
    <property type="entry name" value="Thioredoxin-like_sf"/>
</dbReference>
<dbReference type="Gene3D" id="3.40.30.10">
    <property type="entry name" value="Glutaredoxin"/>
    <property type="match status" value="1"/>
</dbReference>
<evidence type="ECO:0000313" key="3">
    <source>
        <dbReference type="Proteomes" id="UP000189475"/>
    </source>
</evidence>
<dbReference type="GO" id="GO:0006950">
    <property type="term" value="P:response to stress"/>
    <property type="evidence" value="ECO:0007669"/>
    <property type="project" value="UniProtKB-ARBA"/>
</dbReference>
<dbReference type="EMBL" id="FUFT01000002">
    <property type="protein sequence ID" value="SJL82716.1"/>
    <property type="molecule type" value="Genomic_DNA"/>
</dbReference>
<reference evidence="2 3" key="1">
    <citation type="submission" date="2017-02" db="EMBL/GenBank/DDBJ databases">
        <authorList>
            <person name="Peterson S.W."/>
        </authorList>
    </citation>
    <scope>NUCLEOTIDE SEQUENCE [LARGE SCALE GENOMIC DNA]</scope>
    <source>
        <strain evidence="2 3">CECT 9027</strain>
    </source>
</reference>
<keyword evidence="3" id="KW-1185">Reference proteome</keyword>
<dbReference type="OrthoDB" id="9790390at2"/>
<dbReference type="Gene3D" id="1.25.40.10">
    <property type="entry name" value="Tetratricopeptide repeat domain"/>
    <property type="match status" value="2"/>
</dbReference>
<dbReference type="GO" id="GO:0005737">
    <property type="term" value="C:cytoplasm"/>
    <property type="evidence" value="ECO:0007669"/>
    <property type="project" value="TreeGrafter"/>
</dbReference>
<dbReference type="STRING" id="1918946.VPAL9027_00653"/>
<dbReference type="Proteomes" id="UP000189475">
    <property type="component" value="Unassembled WGS sequence"/>
</dbReference>
<organism evidence="2 3">
    <name type="scientific">Vibrio palustris</name>
    <dbReference type="NCBI Taxonomy" id="1918946"/>
    <lineage>
        <taxon>Bacteria</taxon>
        <taxon>Pseudomonadati</taxon>
        <taxon>Pseudomonadota</taxon>
        <taxon>Gammaproteobacteria</taxon>
        <taxon>Vibrionales</taxon>
        <taxon>Vibrionaceae</taxon>
        <taxon>Vibrio</taxon>
    </lineage>
</organism>
<evidence type="ECO:0000259" key="1">
    <source>
        <dbReference type="PROSITE" id="PS51352"/>
    </source>
</evidence>
<accession>A0A1R4B1C1</accession>
<dbReference type="InterPro" id="IPR013766">
    <property type="entry name" value="Thioredoxin_domain"/>
</dbReference>
<dbReference type="PROSITE" id="PS51352">
    <property type="entry name" value="THIOREDOXIN_2"/>
    <property type="match status" value="1"/>
</dbReference>
<protein>
    <submittedName>
        <fullName evidence="2">Thioredoxin-1</fullName>
    </submittedName>
</protein>
<dbReference type="InterPro" id="IPR011990">
    <property type="entry name" value="TPR-like_helical_dom_sf"/>
</dbReference>
<evidence type="ECO:0000313" key="2">
    <source>
        <dbReference type="EMBL" id="SJL82716.1"/>
    </source>
</evidence>
<dbReference type="RefSeq" id="WP_077312255.1">
    <property type="nucleotide sequence ID" value="NZ_AP024887.1"/>
</dbReference>
<gene>
    <name evidence="2" type="primary">trxA_1</name>
    <name evidence="2" type="ORF">VPAL9027_00653</name>
</gene>
<dbReference type="PANTHER" id="PTHR45663">
    <property type="entry name" value="GEO12009P1"/>
    <property type="match status" value="1"/>
</dbReference>
<sequence>MQAPQVIQVNQQNFHEVIQSSATTPILFYFWAPMSQESEELLPHIQQLAQKYAGAVQLAMLNCQEEQTIAGQFGIQALPTIAMFVNGQPVDGLAGPQPLDAIEAMLTRHLPSQDERDAKQALQFVQDNQHAQALGLLQALSEEWQQRGDIKLAMADCFLESGQFEQAATLLSAIPLEYQDNYYTGLCAKLELHQNAANSPELQALEDSYAHNPQDAELANKLATSYHEVARDEEALQLLWSFLQKDLNALEGDLKKTFMDILSALGQGNPLASRYRRLLYSRLY</sequence>
<dbReference type="SUPFAM" id="SSF52833">
    <property type="entry name" value="Thioredoxin-like"/>
    <property type="match status" value="1"/>
</dbReference>
<dbReference type="Pfam" id="PF00085">
    <property type="entry name" value="Thioredoxin"/>
    <property type="match status" value="1"/>
</dbReference>
<dbReference type="PANTHER" id="PTHR45663:SF11">
    <property type="entry name" value="GEO12009P1"/>
    <property type="match status" value="1"/>
</dbReference>
<proteinExistence type="predicted"/>
<dbReference type="GO" id="GO:0015035">
    <property type="term" value="F:protein-disulfide reductase activity"/>
    <property type="evidence" value="ECO:0007669"/>
    <property type="project" value="TreeGrafter"/>
</dbReference>
<feature type="domain" description="Thioredoxin" evidence="1">
    <location>
        <begin position="1"/>
        <end position="111"/>
    </location>
</feature>